<feature type="region of interest" description="Disordered" evidence="1">
    <location>
        <begin position="48"/>
        <end position="69"/>
    </location>
</feature>
<protein>
    <submittedName>
        <fullName evidence="2">Uncharacterized protein</fullName>
    </submittedName>
</protein>
<comment type="caution">
    <text evidence="2">The sequence shown here is derived from an EMBL/GenBank/DDBJ whole genome shotgun (WGS) entry which is preliminary data.</text>
</comment>
<name>A0A8H2PUY1_9MICO</name>
<evidence type="ECO:0000313" key="3">
    <source>
        <dbReference type="Proteomes" id="UP000316560"/>
    </source>
</evidence>
<gene>
    <name evidence="2" type="ORF">FB472_1845</name>
</gene>
<sequence length="142" mass="14824">MPATGLNVIRSVRLSSPRLVILPRSQIQVGTPKRAATGRPSIPARAMAPNIRGASGCPLPSAATPTTQPSARATVETNIAFMGECSLPPPDYLHSSAPIKSHNFVEPDAATIIYVANLAQRDGSGVIEAHLGRVPPKAACQQ</sequence>
<organism evidence="2 3">
    <name type="scientific">Rhodoglobus vestalii</name>
    <dbReference type="NCBI Taxonomy" id="193384"/>
    <lineage>
        <taxon>Bacteria</taxon>
        <taxon>Bacillati</taxon>
        <taxon>Actinomycetota</taxon>
        <taxon>Actinomycetes</taxon>
        <taxon>Micrococcales</taxon>
        <taxon>Microbacteriaceae</taxon>
        <taxon>Rhodoglobus</taxon>
    </lineage>
</organism>
<proteinExistence type="predicted"/>
<evidence type="ECO:0000313" key="2">
    <source>
        <dbReference type="EMBL" id="TQO20227.1"/>
    </source>
</evidence>
<accession>A0A8H2PUY1</accession>
<dbReference type="AlphaFoldDB" id="A0A8H2PUY1"/>
<reference evidence="2 3" key="1">
    <citation type="submission" date="2019-06" db="EMBL/GenBank/DDBJ databases">
        <title>Sequencing the genomes of 1000 actinobacteria strains.</title>
        <authorList>
            <person name="Klenk H.-P."/>
        </authorList>
    </citation>
    <scope>NUCLEOTIDE SEQUENCE [LARGE SCALE GENOMIC DNA]</scope>
    <source>
        <strain evidence="2 3">DSM 21947</strain>
    </source>
</reference>
<dbReference type="Proteomes" id="UP000316560">
    <property type="component" value="Unassembled WGS sequence"/>
</dbReference>
<keyword evidence="3" id="KW-1185">Reference proteome</keyword>
<evidence type="ECO:0000256" key="1">
    <source>
        <dbReference type="SAM" id="MobiDB-lite"/>
    </source>
</evidence>
<dbReference type="EMBL" id="VFRA01000001">
    <property type="protein sequence ID" value="TQO20227.1"/>
    <property type="molecule type" value="Genomic_DNA"/>
</dbReference>